<dbReference type="PROSITE" id="PS51832">
    <property type="entry name" value="HD_GYP"/>
    <property type="match status" value="1"/>
</dbReference>
<dbReference type="RefSeq" id="WP_006302045.1">
    <property type="nucleotide sequence ID" value="NZ_CM001022.1"/>
</dbReference>
<accession>E3D0C4</accession>
<keyword evidence="5" id="KW-0378">Hydrolase</keyword>
<dbReference type="OrthoDB" id="5162at2"/>
<evidence type="ECO:0000256" key="2">
    <source>
        <dbReference type="SAM" id="Coils"/>
    </source>
</evidence>
<keyword evidence="2" id="KW-0175">Coiled coil</keyword>
<dbReference type="SUPFAM" id="SSF109604">
    <property type="entry name" value="HD-domain/PDEase-like"/>
    <property type="match status" value="1"/>
</dbReference>
<dbReference type="eggNOG" id="COG3437">
    <property type="taxonomic scope" value="Bacteria"/>
</dbReference>
<evidence type="ECO:0000256" key="1">
    <source>
        <dbReference type="PROSITE-ProRule" id="PRU00169"/>
    </source>
</evidence>
<sequence>MRTDETGTIMIVDDTPANLKLLDRMLRVLGYQVFSFPRGDLFLAAAKTSPPDLVLLDIDMPDLDGFAVCHLLKADQALKDVPVLFLSALHQVQDKVRAFDEGGLDYITKPFQLPELGARIRTHLKLRRLQRELEAANRDLHARIQEQGKEHSEVQLAMIQALAKLAEFRDDKTGHHLDRVRRYCRILAAKAAEHPDFAGTVTPEFVTLFTDAGPLHDIGKVGIPDRILHKPGPLSPEEFEEMKDHVALGARTLEEVQERYPRNPLVGMGLLVIRHHHERWDGTGYPEGLEGEATPLAGRLMALVDVYDALRSPRCYKPALSHAEARTLLEEGRGTQFDPRILDLFLQVEEDFDQVFQRLSE</sequence>
<dbReference type="PROSITE" id="PS50110">
    <property type="entry name" value="RESPONSE_REGULATORY"/>
    <property type="match status" value="1"/>
</dbReference>
<dbReference type="Proteomes" id="UP000005096">
    <property type="component" value="Chromosome"/>
</dbReference>
<dbReference type="PANTHER" id="PTHR45228:SF5">
    <property type="entry name" value="CYCLIC DI-GMP PHOSPHODIESTERASE VC_1348-RELATED"/>
    <property type="match status" value="1"/>
</dbReference>
<proteinExistence type="predicted"/>
<protein>
    <submittedName>
        <fullName evidence="5">Response regulator receiver modulated metal dependent phosphohydrolase</fullName>
    </submittedName>
</protein>
<gene>
    <name evidence="5" type="ORF">Apau_2390</name>
</gene>
<dbReference type="Pfam" id="PF13487">
    <property type="entry name" value="HD_5"/>
    <property type="match status" value="1"/>
</dbReference>
<keyword evidence="6" id="KW-1185">Reference proteome</keyword>
<name>E3D0C4_9BACT</name>
<evidence type="ECO:0000259" key="4">
    <source>
        <dbReference type="PROSITE" id="PS51832"/>
    </source>
</evidence>
<dbReference type="EMBL" id="CM001022">
    <property type="protein sequence ID" value="EFQ24797.1"/>
    <property type="molecule type" value="Genomic_DNA"/>
</dbReference>
<reference evidence="5 6" key="1">
    <citation type="journal article" date="2010" name="Stand. Genomic Sci.">
        <title>Non-contiguous finished genome sequence of Aminomonas paucivorans type strain (GLU-3).</title>
        <authorList>
            <person name="Pitluck S."/>
            <person name="Yasawong M."/>
            <person name="Held B."/>
            <person name="Lapidus A."/>
            <person name="Nolan M."/>
            <person name="Copeland A."/>
            <person name="Lucas S."/>
            <person name="Del Rio T.G."/>
            <person name="Tice H."/>
            <person name="Cheng J.F."/>
            <person name="Chertkov O."/>
            <person name="Goodwin L."/>
            <person name="Tapia R."/>
            <person name="Han C."/>
            <person name="Liolios K."/>
            <person name="Ivanova N."/>
            <person name="Mavromatis K."/>
            <person name="Ovchinnikova G."/>
            <person name="Pati A."/>
            <person name="Chen A."/>
            <person name="Palaniappan K."/>
            <person name="Land M."/>
            <person name="Hauser L."/>
            <person name="Chang Y.J."/>
            <person name="Jeffries C.D."/>
            <person name="Pukall R."/>
            <person name="Spring S."/>
            <person name="Rohde M."/>
            <person name="Sikorski J."/>
            <person name="Goker M."/>
            <person name="Woyke T."/>
            <person name="Bristow J."/>
            <person name="Eisen J.A."/>
            <person name="Markowitz V."/>
            <person name="Hugenholtz P."/>
            <person name="Kyrpides N.C."/>
            <person name="Klenk H.P."/>
        </authorList>
    </citation>
    <scope>NUCLEOTIDE SEQUENCE [LARGE SCALE GENOMIC DNA]</scope>
    <source>
        <strain evidence="5 6">DSM 12260</strain>
    </source>
</reference>
<feature type="coiled-coil region" evidence="2">
    <location>
        <begin position="119"/>
        <end position="150"/>
    </location>
</feature>
<organism evidence="5 6">
    <name type="scientific">Aminomonas paucivorans DSM 12260</name>
    <dbReference type="NCBI Taxonomy" id="584708"/>
    <lineage>
        <taxon>Bacteria</taxon>
        <taxon>Thermotogati</taxon>
        <taxon>Synergistota</taxon>
        <taxon>Synergistia</taxon>
        <taxon>Synergistales</taxon>
        <taxon>Synergistaceae</taxon>
        <taxon>Aminomonas</taxon>
    </lineage>
</organism>
<dbReference type="InterPro" id="IPR001789">
    <property type="entry name" value="Sig_transdc_resp-reg_receiver"/>
</dbReference>
<keyword evidence="1" id="KW-0597">Phosphoprotein</keyword>
<dbReference type="SMART" id="SM00448">
    <property type="entry name" value="REC"/>
    <property type="match status" value="1"/>
</dbReference>
<feature type="domain" description="HD-GYP" evidence="4">
    <location>
        <begin position="151"/>
        <end position="361"/>
    </location>
</feature>
<dbReference type="STRING" id="584708.Apau_2390"/>
<dbReference type="SMART" id="SM00471">
    <property type="entry name" value="HDc"/>
    <property type="match status" value="1"/>
</dbReference>
<dbReference type="HOGENOM" id="CLU_000445_92_10_0"/>
<dbReference type="Gene3D" id="3.40.50.2300">
    <property type="match status" value="1"/>
</dbReference>
<evidence type="ECO:0000313" key="6">
    <source>
        <dbReference type="Proteomes" id="UP000005096"/>
    </source>
</evidence>
<dbReference type="InterPro" id="IPR011006">
    <property type="entry name" value="CheY-like_superfamily"/>
</dbReference>
<evidence type="ECO:0000259" key="3">
    <source>
        <dbReference type="PROSITE" id="PS50110"/>
    </source>
</evidence>
<evidence type="ECO:0000313" key="5">
    <source>
        <dbReference type="EMBL" id="EFQ24797.1"/>
    </source>
</evidence>
<dbReference type="CDD" id="cd00077">
    <property type="entry name" value="HDc"/>
    <property type="match status" value="1"/>
</dbReference>
<dbReference type="InterPro" id="IPR003607">
    <property type="entry name" value="HD/PDEase_dom"/>
</dbReference>
<dbReference type="SUPFAM" id="SSF52172">
    <property type="entry name" value="CheY-like"/>
    <property type="match status" value="1"/>
</dbReference>
<feature type="domain" description="Response regulatory" evidence="3">
    <location>
        <begin position="8"/>
        <end position="124"/>
    </location>
</feature>
<dbReference type="Gene3D" id="1.10.3210.10">
    <property type="entry name" value="Hypothetical protein af1432"/>
    <property type="match status" value="1"/>
</dbReference>
<dbReference type="AlphaFoldDB" id="E3D0C4"/>
<dbReference type="PANTHER" id="PTHR45228">
    <property type="entry name" value="CYCLIC DI-GMP PHOSPHODIESTERASE TM_0186-RELATED"/>
    <property type="match status" value="1"/>
</dbReference>
<dbReference type="Pfam" id="PF00072">
    <property type="entry name" value="Response_reg"/>
    <property type="match status" value="1"/>
</dbReference>
<dbReference type="InterPro" id="IPR052020">
    <property type="entry name" value="Cyclic_di-GMP/3'3'-cGAMP_PDE"/>
</dbReference>
<dbReference type="InterPro" id="IPR037522">
    <property type="entry name" value="HD_GYP_dom"/>
</dbReference>
<feature type="modified residue" description="4-aspartylphosphate" evidence="1">
    <location>
        <position position="57"/>
    </location>
</feature>
<dbReference type="GO" id="GO:0016787">
    <property type="term" value="F:hydrolase activity"/>
    <property type="evidence" value="ECO:0007669"/>
    <property type="project" value="UniProtKB-KW"/>
</dbReference>
<dbReference type="GO" id="GO:0000160">
    <property type="term" value="P:phosphorelay signal transduction system"/>
    <property type="evidence" value="ECO:0007669"/>
    <property type="project" value="InterPro"/>
</dbReference>
<dbReference type="PaxDb" id="584708-Apau_2390"/>